<dbReference type="EMBL" id="FOYS01000002">
    <property type="protein sequence ID" value="SFR43695.1"/>
    <property type="molecule type" value="Genomic_DNA"/>
</dbReference>
<evidence type="ECO:0000313" key="1">
    <source>
        <dbReference type="EMBL" id="SFR43695.1"/>
    </source>
</evidence>
<accession>A0A1I6GN94</accession>
<protein>
    <submittedName>
        <fullName evidence="1">Uncharacterized protein</fullName>
    </submittedName>
</protein>
<name>A0A1I6GN94_9EURY</name>
<evidence type="ECO:0000313" key="2">
    <source>
        <dbReference type="Proteomes" id="UP000243250"/>
    </source>
</evidence>
<proteinExistence type="predicted"/>
<dbReference type="AlphaFoldDB" id="A0A1I6GN94"/>
<sequence length="49" mass="5451">MIWVTEPMGLPFDGALAKRVCADVFGSRQYLSLAYRRGVVSDATERETS</sequence>
<dbReference type="STRING" id="555875.SAMN04488124_1309"/>
<gene>
    <name evidence="1" type="ORF">SAMN04488124_1309</name>
</gene>
<keyword evidence="2" id="KW-1185">Reference proteome</keyword>
<dbReference type="RefSeq" id="WP_175501415.1">
    <property type="nucleotide sequence ID" value="NZ_FOYS01000002.1"/>
</dbReference>
<organism evidence="1 2">
    <name type="scientific">Halogeometricum limi</name>
    <dbReference type="NCBI Taxonomy" id="555875"/>
    <lineage>
        <taxon>Archaea</taxon>
        <taxon>Methanobacteriati</taxon>
        <taxon>Methanobacteriota</taxon>
        <taxon>Stenosarchaea group</taxon>
        <taxon>Halobacteria</taxon>
        <taxon>Halobacteriales</taxon>
        <taxon>Haloferacaceae</taxon>
        <taxon>Halogeometricum</taxon>
    </lineage>
</organism>
<dbReference type="Proteomes" id="UP000243250">
    <property type="component" value="Unassembled WGS sequence"/>
</dbReference>
<reference evidence="2" key="1">
    <citation type="submission" date="2016-10" db="EMBL/GenBank/DDBJ databases">
        <authorList>
            <person name="Varghese N."/>
            <person name="Submissions S."/>
        </authorList>
    </citation>
    <scope>NUCLEOTIDE SEQUENCE [LARGE SCALE GENOMIC DNA]</scope>
    <source>
        <strain evidence="2">CGMCC 1.8711</strain>
    </source>
</reference>